<dbReference type="AlphaFoldDB" id="T0ZKD7"/>
<dbReference type="GO" id="GO:0005975">
    <property type="term" value="P:carbohydrate metabolic process"/>
    <property type="evidence" value="ECO:0007669"/>
    <property type="project" value="InterPro"/>
</dbReference>
<dbReference type="Gene3D" id="3.40.50.920">
    <property type="match status" value="1"/>
</dbReference>
<comment type="caution">
    <text evidence="2">The sequence shown here is derived from an EMBL/GenBank/DDBJ whole genome shotgun (WGS) entry which is preliminary data.</text>
</comment>
<dbReference type="EMBL" id="AUZX01010211">
    <property type="protein sequence ID" value="EQD48801.1"/>
    <property type="molecule type" value="Genomic_DNA"/>
</dbReference>
<proteinExistence type="predicted"/>
<gene>
    <name evidence="2" type="ORF">B1A_13918</name>
</gene>
<dbReference type="InterPro" id="IPR009014">
    <property type="entry name" value="Transketo_C/PFOR_II"/>
</dbReference>
<organism evidence="2">
    <name type="scientific">mine drainage metagenome</name>
    <dbReference type="NCBI Taxonomy" id="410659"/>
    <lineage>
        <taxon>unclassified sequences</taxon>
        <taxon>metagenomes</taxon>
        <taxon>ecological metagenomes</taxon>
    </lineage>
</organism>
<dbReference type="GO" id="GO:0016832">
    <property type="term" value="F:aldehyde-lyase activity"/>
    <property type="evidence" value="ECO:0007669"/>
    <property type="project" value="InterPro"/>
</dbReference>
<evidence type="ECO:0000313" key="2">
    <source>
        <dbReference type="EMBL" id="EQD48801.1"/>
    </source>
</evidence>
<sequence length="73" mass="8524">IDRLPQTGDKGMDLKQQLKDKLIEHKQYIDKNGQDMPEIRNWRWSAGRAADNSRDMRQILTEQRVGLSSQDAK</sequence>
<evidence type="ECO:0000259" key="1">
    <source>
        <dbReference type="Pfam" id="PF09363"/>
    </source>
</evidence>
<accession>T0ZKD7</accession>
<dbReference type="InterPro" id="IPR018969">
    <property type="entry name" value="Xul5P/Fru6P_PKetolase_C"/>
</dbReference>
<protein>
    <submittedName>
        <fullName evidence="2">Xylulose-5-phosphate/fructose-6-phosphate phosphoketolase</fullName>
    </submittedName>
</protein>
<reference evidence="2" key="1">
    <citation type="submission" date="2013-08" db="EMBL/GenBank/DDBJ databases">
        <authorList>
            <person name="Mendez C."/>
            <person name="Richter M."/>
            <person name="Ferrer M."/>
            <person name="Sanchez J."/>
        </authorList>
    </citation>
    <scope>NUCLEOTIDE SEQUENCE</scope>
</reference>
<reference evidence="2" key="2">
    <citation type="journal article" date="2014" name="ISME J.">
        <title>Microbial stratification in low pH oxic and suboxic macroscopic growths along an acid mine drainage.</title>
        <authorList>
            <person name="Mendez-Garcia C."/>
            <person name="Mesa V."/>
            <person name="Sprenger R.R."/>
            <person name="Richter M."/>
            <person name="Diez M.S."/>
            <person name="Solano J."/>
            <person name="Bargiela R."/>
            <person name="Golyshina O.V."/>
            <person name="Manteca A."/>
            <person name="Ramos J.L."/>
            <person name="Gallego J.R."/>
            <person name="Llorente I."/>
            <person name="Martins Dos Santos V.A."/>
            <person name="Jensen O.N."/>
            <person name="Pelaez A.I."/>
            <person name="Sanchez J."/>
            <person name="Ferrer M."/>
        </authorList>
    </citation>
    <scope>NUCLEOTIDE SEQUENCE</scope>
</reference>
<name>T0ZKD7_9ZZZZ</name>
<feature type="domain" description="Xylulose 5-phosphate/Fructose 6-phosphate phosphoketolase C-terminal" evidence="1">
    <location>
        <begin position="1"/>
        <end position="44"/>
    </location>
</feature>
<dbReference type="Pfam" id="PF09363">
    <property type="entry name" value="XFP_C"/>
    <property type="match status" value="1"/>
</dbReference>
<feature type="non-terminal residue" evidence="2">
    <location>
        <position position="1"/>
    </location>
</feature>